<dbReference type="PANTHER" id="PTHR38761">
    <property type="entry name" value="GLUTAMATE--CYSTEINE LIGASE"/>
    <property type="match status" value="1"/>
</dbReference>
<proteinExistence type="inferred from homology"/>
<keyword evidence="5 8" id="KW-0547">Nucleotide-binding</keyword>
<evidence type="ECO:0000256" key="1">
    <source>
        <dbReference type="ARBA" id="ARBA00005006"/>
    </source>
</evidence>
<evidence type="ECO:0000313" key="12">
    <source>
        <dbReference type="Proteomes" id="UP001202831"/>
    </source>
</evidence>
<dbReference type="NCBIfam" id="TIGR01434">
    <property type="entry name" value="glu_cys_ligase"/>
    <property type="match status" value="1"/>
</dbReference>
<evidence type="ECO:0000256" key="6">
    <source>
        <dbReference type="ARBA" id="ARBA00022840"/>
    </source>
</evidence>
<keyword evidence="3 8" id="KW-0436">Ligase</keyword>
<evidence type="ECO:0000259" key="10">
    <source>
        <dbReference type="Pfam" id="PF04262"/>
    </source>
</evidence>
<dbReference type="EC" id="6.3.2.2" evidence="8"/>
<organism evidence="11 12">
    <name type="scientific">Shewanella corallii</name>
    <dbReference type="NCBI Taxonomy" id="560080"/>
    <lineage>
        <taxon>Bacteria</taxon>
        <taxon>Pseudomonadati</taxon>
        <taxon>Pseudomonadota</taxon>
        <taxon>Gammaproteobacteria</taxon>
        <taxon>Alteromonadales</taxon>
        <taxon>Shewanellaceae</taxon>
        <taxon>Shewanella</taxon>
    </lineage>
</organism>
<feature type="domain" description="Glutamate--cysteine ligase" evidence="10">
    <location>
        <begin position="19"/>
        <end position="391"/>
    </location>
</feature>
<accession>A0ABT0N3V9</accession>
<dbReference type="PANTHER" id="PTHR38761:SF1">
    <property type="entry name" value="GLUTAMATE--CYSTEINE LIGASE"/>
    <property type="match status" value="1"/>
</dbReference>
<dbReference type="EMBL" id="JAKIKT010000001">
    <property type="protein sequence ID" value="MCL2912875.1"/>
    <property type="molecule type" value="Genomic_DNA"/>
</dbReference>
<dbReference type="Proteomes" id="UP001202831">
    <property type="component" value="Unassembled WGS sequence"/>
</dbReference>
<gene>
    <name evidence="8 11" type="primary">gshA</name>
    <name evidence="11" type="ORF">L2725_03630</name>
</gene>
<dbReference type="Pfam" id="PF04262">
    <property type="entry name" value="Glu_cys_ligase"/>
    <property type="match status" value="1"/>
</dbReference>
<dbReference type="HAMAP" id="MF_00578">
    <property type="entry name" value="Glu_cys_ligase"/>
    <property type="match status" value="1"/>
</dbReference>
<comment type="catalytic activity">
    <reaction evidence="7 8 9">
        <text>L-cysteine + L-glutamate + ATP = gamma-L-glutamyl-L-cysteine + ADP + phosphate + H(+)</text>
        <dbReference type="Rhea" id="RHEA:13285"/>
        <dbReference type="ChEBI" id="CHEBI:15378"/>
        <dbReference type="ChEBI" id="CHEBI:29985"/>
        <dbReference type="ChEBI" id="CHEBI:30616"/>
        <dbReference type="ChEBI" id="CHEBI:35235"/>
        <dbReference type="ChEBI" id="CHEBI:43474"/>
        <dbReference type="ChEBI" id="CHEBI:58173"/>
        <dbReference type="ChEBI" id="CHEBI:456216"/>
        <dbReference type="EC" id="6.3.2.2"/>
    </reaction>
</comment>
<comment type="similarity">
    <text evidence="2 8">Belongs to the glutamate--cysteine ligase type 1 family. Type 1 subfamily.</text>
</comment>
<evidence type="ECO:0000256" key="2">
    <source>
        <dbReference type="ARBA" id="ARBA00008772"/>
    </source>
</evidence>
<dbReference type="Gene3D" id="3.30.590.20">
    <property type="match status" value="1"/>
</dbReference>
<evidence type="ECO:0000256" key="9">
    <source>
        <dbReference type="RuleBase" id="RU004391"/>
    </source>
</evidence>
<keyword evidence="12" id="KW-1185">Reference proteome</keyword>
<evidence type="ECO:0000313" key="11">
    <source>
        <dbReference type="EMBL" id="MCL2912875.1"/>
    </source>
</evidence>
<protein>
    <recommendedName>
        <fullName evidence="8">Glutamate--cysteine ligase</fullName>
        <ecNumber evidence="8">6.3.2.2</ecNumber>
    </recommendedName>
    <alternativeName>
        <fullName evidence="8">Gamma-ECS</fullName>
        <shortName evidence="8">GCS</shortName>
    </alternativeName>
    <alternativeName>
        <fullName evidence="8">Gamma-glutamylcysteine synthetase</fullName>
    </alternativeName>
</protein>
<dbReference type="RefSeq" id="WP_249247679.1">
    <property type="nucleotide sequence ID" value="NZ_JAKIKT010000001.1"/>
</dbReference>
<dbReference type="InterPro" id="IPR006334">
    <property type="entry name" value="Glut_cys_ligase"/>
</dbReference>
<keyword evidence="4 8" id="KW-0317">Glutathione biosynthesis</keyword>
<reference evidence="11 12" key="1">
    <citation type="submission" date="2022-01" db="EMBL/GenBank/DDBJ databases">
        <title>Whole genome-based taxonomy of the Shewanellaceae.</title>
        <authorList>
            <person name="Martin-Rodriguez A.J."/>
        </authorList>
    </citation>
    <scope>NUCLEOTIDE SEQUENCE [LARGE SCALE GENOMIC DNA]</scope>
    <source>
        <strain evidence="11 12">DSM 21332</strain>
    </source>
</reference>
<dbReference type="SUPFAM" id="SSF55931">
    <property type="entry name" value="Glutamine synthetase/guanido kinase"/>
    <property type="match status" value="1"/>
</dbReference>
<comment type="caution">
    <text evidence="11">The sequence shown here is derived from an EMBL/GenBank/DDBJ whole genome shotgun (WGS) entry which is preliminary data.</text>
</comment>
<keyword evidence="6 8" id="KW-0067">ATP-binding</keyword>
<evidence type="ECO:0000256" key="5">
    <source>
        <dbReference type="ARBA" id="ARBA00022741"/>
    </source>
</evidence>
<sequence length="532" mass="60186">MNPIREKVNLKSFNALIDYLATDAGRRALAGIHRGIEREALRVLPEGELAQDPHPVVLGSALTHSRITTDYSEALLEFITPVSKSINELLDGLTQTHAFSVRNLNGQQLWPVSMPCFVGDEADIRIAQYGDSNIGKMKTLYRKGLTYRYGALMQIISGVHFNFSVSDELWTLLYENSDKSLSREDFISERYFGLIRNYRRSVWLLPYLFGASPALCSSFVKGRESDIPFNKTDDGTLYLPYATSLRMSDLGYTNHEQDKLNISYNSLGEYLTGMRAAIRMRSDKFARIGVKVDGEYRQLNDNILQIENEFYAPIRAKRVAASGEKPSEALERGGVEYIEVRALDVNPFSPVGIEESQIRILDLFLLYCLLASSEPFDKVEEQQVSLNLNAVVLEGRNPELMLSNKGEAVSLRDWAGDIFDAMERLATLLDIQGDEYQQAVAQWRQAVQDPDKTLSGRVMQALSEPGMNNGRWVKGLAREYTQYFTNYPLTPEQLEDYTQAAAESIARQRDIEAQDKVGFDEFLADYFGDIRD</sequence>
<dbReference type="InterPro" id="IPR007370">
    <property type="entry name" value="Glu_cys_ligase"/>
</dbReference>
<dbReference type="InterPro" id="IPR014746">
    <property type="entry name" value="Gln_synth/guanido_kin_cat_dom"/>
</dbReference>
<evidence type="ECO:0000256" key="3">
    <source>
        <dbReference type="ARBA" id="ARBA00022598"/>
    </source>
</evidence>
<evidence type="ECO:0000256" key="4">
    <source>
        <dbReference type="ARBA" id="ARBA00022684"/>
    </source>
</evidence>
<dbReference type="GO" id="GO:0004357">
    <property type="term" value="F:glutamate-cysteine ligase activity"/>
    <property type="evidence" value="ECO:0007669"/>
    <property type="project" value="UniProtKB-EC"/>
</dbReference>
<comment type="pathway">
    <text evidence="1 8 9">Sulfur metabolism; glutathione biosynthesis; glutathione from L-cysteine and L-glutamate: step 1/2.</text>
</comment>
<name>A0ABT0N3V9_9GAMM</name>
<evidence type="ECO:0000256" key="8">
    <source>
        <dbReference type="HAMAP-Rule" id="MF_00578"/>
    </source>
</evidence>
<evidence type="ECO:0000256" key="7">
    <source>
        <dbReference type="ARBA" id="ARBA00048819"/>
    </source>
</evidence>